<accession>A0A915Z3Z2</accession>
<evidence type="ECO:0000256" key="1">
    <source>
        <dbReference type="SAM" id="MobiDB-lite"/>
    </source>
</evidence>
<name>A0A915Z3Z2_9GLOM</name>
<gene>
    <name evidence="2" type="ORF">CHRIB12_LOCUS8130</name>
</gene>
<reference evidence="2" key="1">
    <citation type="submission" date="2020-05" db="EMBL/GenBank/DDBJ databases">
        <authorList>
            <person name="Rincon C."/>
            <person name="Sanders R I."/>
            <person name="Robbins C."/>
            <person name="Chaturvedi A."/>
        </authorList>
    </citation>
    <scope>NUCLEOTIDE SEQUENCE</scope>
    <source>
        <strain evidence="2">CHB12</strain>
    </source>
</reference>
<organism evidence="2 3">
    <name type="scientific">Rhizophagus irregularis</name>
    <dbReference type="NCBI Taxonomy" id="588596"/>
    <lineage>
        <taxon>Eukaryota</taxon>
        <taxon>Fungi</taxon>
        <taxon>Fungi incertae sedis</taxon>
        <taxon>Mucoromycota</taxon>
        <taxon>Glomeromycotina</taxon>
        <taxon>Glomeromycetes</taxon>
        <taxon>Glomerales</taxon>
        <taxon>Glomeraceae</taxon>
        <taxon>Rhizophagus</taxon>
    </lineage>
</organism>
<evidence type="ECO:0000313" key="3">
    <source>
        <dbReference type="Proteomes" id="UP000684084"/>
    </source>
</evidence>
<dbReference type="OrthoDB" id="2440371at2759"/>
<evidence type="ECO:0000313" key="2">
    <source>
        <dbReference type="EMBL" id="CAB5360322.1"/>
    </source>
</evidence>
<dbReference type="AlphaFoldDB" id="A0A915Z3Z2"/>
<dbReference type="EMBL" id="CAGKOT010000015">
    <property type="protein sequence ID" value="CAB5360322.1"/>
    <property type="molecule type" value="Genomic_DNA"/>
</dbReference>
<dbReference type="Proteomes" id="UP000684084">
    <property type="component" value="Unassembled WGS sequence"/>
</dbReference>
<proteinExistence type="predicted"/>
<protein>
    <submittedName>
        <fullName evidence="2">Uncharacterized protein</fullName>
    </submittedName>
</protein>
<dbReference type="VEuPathDB" id="FungiDB:RhiirFUN_011723"/>
<feature type="region of interest" description="Disordered" evidence="1">
    <location>
        <begin position="126"/>
        <end position="147"/>
    </location>
</feature>
<sequence length="425" mass="49134">MLSEEILNKIWHGSYWKIPYTHWRRNTWELSYFETYSDAISKWKLHNDLDNKLDILTKYLKSGANKSNKTLVLKHQLKVSGAFIFKTLIKYSKCIIPCANEPGKEERSDKELLWLAYLTMSEKENLTPNPTPSISAKSGNINETNSQNLTLSTAPIKKSNINRNDNLKKSLKLSNEASAKISLTEIIQNTLPNLVYPQLRHNKSDSSIISVERRFPDKISIWKDFKEKVQLWKSVCVDKKYKKPIFGSRIITCEKDIWTASEINIHDILTPLDRSICFLDGRALKYMAGEPDFIVVDENYKVLIPFEYKTKWVLKVPFNKNIVELYLQEKGIRERKFVGTKETSAYNPINQIYGYMCANRLCYGVLSTFDQTWFLKRGIIGNHGWLQVSDVITNTSTEPTLLKSIAYIISIASNNCYSPFIEKPL</sequence>
<comment type="caution">
    <text evidence="2">The sequence shown here is derived from an EMBL/GenBank/DDBJ whole genome shotgun (WGS) entry which is preliminary data.</text>
</comment>